<keyword evidence="3 8" id="KW-0540">Nuclease</keyword>
<evidence type="ECO:0000256" key="7">
    <source>
        <dbReference type="ARBA" id="ARBA00022833"/>
    </source>
</evidence>
<evidence type="ECO:0000313" key="9">
    <source>
        <dbReference type="EMBL" id="BET44673.1"/>
    </source>
</evidence>
<comment type="similarity">
    <text evidence="1 8">Belongs to the endoribonuclease YbeY family.</text>
</comment>
<keyword evidence="8" id="KW-0963">Cytoplasm</keyword>
<dbReference type="GO" id="GO:0004222">
    <property type="term" value="F:metalloendopeptidase activity"/>
    <property type="evidence" value="ECO:0007669"/>
    <property type="project" value="InterPro"/>
</dbReference>
<keyword evidence="2 8" id="KW-0690">Ribosome biogenesis</keyword>
<dbReference type="GO" id="GO:0008270">
    <property type="term" value="F:zinc ion binding"/>
    <property type="evidence" value="ECO:0007669"/>
    <property type="project" value="UniProtKB-UniRule"/>
</dbReference>
<reference evidence="9" key="2">
    <citation type="submission" date="2023-10" db="EMBL/GenBank/DDBJ databases">
        <authorList>
            <person name="Koga R."/>
            <person name="Fukatsu T."/>
        </authorList>
    </citation>
    <scope>NUCLEOTIDE SEQUENCE</scope>
    <source>
        <strain evidence="9">Kw-01</strain>
    </source>
</reference>
<comment type="function">
    <text evidence="8">Single strand-specific metallo-endoribonuclease involved in late-stage 70S ribosome quality control and in maturation of the 3' terminus of the 16S rRNA.</text>
</comment>
<reference evidence="9" key="1">
    <citation type="journal article" date="2023" name="Front. Microbiol.">
        <title>Genome analysis of Candidatus Aschnera chinzeii, the bacterial endosymbiont of the blood-sucking bat fly Penicillidia jenynsii (Insecta: Diptera: Nycteribiidae).</title>
        <authorList>
            <person name="Koga R."/>
            <person name="Moriyama M."/>
            <person name="Nozaki T."/>
            <person name="Fukatsu T."/>
        </authorList>
    </citation>
    <scope>NUCLEOTIDE SEQUENCE</scope>
    <source>
        <strain evidence="9">Kw-01</strain>
    </source>
</reference>
<dbReference type="GO" id="GO:0006364">
    <property type="term" value="P:rRNA processing"/>
    <property type="evidence" value="ECO:0007669"/>
    <property type="project" value="UniProtKB-UniRule"/>
</dbReference>
<organism evidence="9">
    <name type="scientific">Candidatus Aschnera chinzeii</name>
    <dbReference type="NCBI Taxonomy" id="1485666"/>
    <lineage>
        <taxon>Bacteria</taxon>
        <taxon>Pseudomonadati</taxon>
        <taxon>Pseudomonadota</taxon>
        <taxon>Gammaproteobacteria</taxon>
        <taxon>Enterobacterales</taxon>
        <taxon>Enterobacteriaceae</taxon>
        <taxon>Candidatus Aschnera</taxon>
    </lineage>
</organism>
<dbReference type="EMBL" id="AP028961">
    <property type="protein sequence ID" value="BET44673.1"/>
    <property type="molecule type" value="Genomic_DNA"/>
</dbReference>
<keyword evidence="5 8" id="KW-0255">Endonuclease</keyword>
<feature type="binding site" evidence="8">
    <location>
        <position position="114"/>
    </location>
    <ligand>
        <name>Zn(2+)</name>
        <dbReference type="ChEBI" id="CHEBI:29105"/>
        <note>catalytic</note>
    </ligand>
</feature>
<keyword evidence="7 8" id="KW-0862">Zinc</keyword>
<dbReference type="PROSITE" id="PS01306">
    <property type="entry name" value="UPF0054"/>
    <property type="match status" value="1"/>
</dbReference>
<name>A0AAT9G4P5_9ENTR</name>
<evidence type="ECO:0000256" key="1">
    <source>
        <dbReference type="ARBA" id="ARBA00010875"/>
    </source>
</evidence>
<feature type="binding site" evidence="8">
    <location>
        <position position="118"/>
    </location>
    <ligand>
        <name>Zn(2+)</name>
        <dbReference type="ChEBI" id="CHEBI:29105"/>
        <note>catalytic</note>
    </ligand>
</feature>
<gene>
    <name evidence="8 9" type="primary">ybeY</name>
    <name evidence="9" type="ORF">ACHINZ_3450</name>
</gene>
<comment type="subcellular location">
    <subcellularLocation>
        <location evidence="8">Cytoplasm</location>
    </subcellularLocation>
</comment>
<dbReference type="SUPFAM" id="SSF55486">
    <property type="entry name" value="Metalloproteases ('zincins'), catalytic domain"/>
    <property type="match status" value="1"/>
</dbReference>
<evidence type="ECO:0000256" key="2">
    <source>
        <dbReference type="ARBA" id="ARBA00022517"/>
    </source>
</evidence>
<proteinExistence type="inferred from homology"/>
<sequence length="150" mass="17469">MYKINITLQIACKNSFGIPNKNKFQCWIQPIALLLAINSNITIRIVDIPESKYLNFKYRGKNSPTNILSFIFNQPDNLRLSNLGDLILCKQIIEQEAVEQKKIFYAHWAHIVIHGCLHLIGYDHSTIYETKIMTTIEKKIMHYLGFPNPY</sequence>
<dbReference type="EC" id="3.1.-.-" evidence="8"/>
<feature type="binding site" evidence="8">
    <location>
        <position position="124"/>
    </location>
    <ligand>
        <name>Zn(2+)</name>
        <dbReference type="ChEBI" id="CHEBI:29105"/>
        <note>catalytic</note>
    </ligand>
</feature>
<dbReference type="Gene3D" id="3.40.390.30">
    <property type="entry name" value="Metalloproteases ('zincins'), catalytic domain"/>
    <property type="match status" value="1"/>
</dbReference>
<evidence type="ECO:0000256" key="8">
    <source>
        <dbReference type="HAMAP-Rule" id="MF_00009"/>
    </source>
</evidence>
<evidence type="ECO:0000256" key="3">
    <source>
        <dbReference type="ARBA" id="ARBA00022722"/>
    </source>
</evidence>
<dbReference type="InterPro" id="IPR002036">
    <property type="entry name" value="YbeY"/>
</dbReference>
<dbReference type="Pfam" id="PF02130">
    <property type="entry name" value="YbeY"/>
    <property type="match status" value="1"/>
</dbReference>
<dbReference type="InterPro" id="IPR023091">
    <property type="entry name" value="MetalPrtase_cat_dom_sf_prd"/>
</dbReference>
<keyword evidence="8" id="KW-0698">rRNA processing</keyword>
<dbReference type="AlphaFoldDB" id="A0AAT9G4P5"/>
<dbReference type="GO" id="GO:0005737">
    <property type="term" value="C:cytoplasm"/>
    <property type="evidence" value="ECO:0007669"/>
    <property type="project" value="UniProtKB-SubCell"/>
</dbReference>
<dbReference type="InterPro" id="IPR020549">
    <property type="entry name" value="YbeY_CS"/>
</dbReference>
<keyword evidence="4 8" id="KW-0479">Metal-binding</keyword>
<dbReference type="HAMAP" id="MF_00009">
    <property type="entry name" value="Endoribonucl_YbeY"/>
    <property type="match status" value="1"/>
</dbReference>
<evidence type="ECO:0000256" key="4">
    <source>
        <dbReference type="ARBA" id="ARBA00022723"/>
    </source>
</evidence>
<evidence type="ECO:0000256" key="6">
    <source>
        <dbReference type="ARBA" id="ARBA00022801"/>
    </source>
</evidence>
<protein>
    <recommendedName>
        <fullName evidence="8">Endoribonuclease YbeY</fullName>
        <ecNumber evidence="8">3.1.-.-</ecNumber>
    </recommendedName>
</protein>
<dbReference type="GO" id="GO:0004521">
    <property type="term" value="F:RNA endonuclease activity"/>
    <property type="evidence" value="ECO:0007669"/>
    <property type="project" value="UniProtKB-UniRule"/>
</dbReference>
<dbReference type="PANTHER" id="PTHR46986">
    <property type="entry name" value="ENDORIBONUCLEASE YBEY, CHLOROPLASTIC"/>
    <property type="match status" value="1"/>
</dbReference>
<dbReference type="PANTHER" id="PTHR46986:SF1">
    <property type="entry name" value="ENDORIBONUCLEASE YBEY, CHLOROPLASTIC"/>
    <property type="match status" value="1"/>
</dbReference>
<evidence type="ECO:0000256" key="5">
    <source>
        <dbReference type="ARBA" id="ARBA00022759"/>
    </source>
</evidence>
<comment type="cofactor">
    <cofactor evidence="8">
        <name>Zn(2+)</name>
        <dbReference type="ChEBI" id="CHEBI:29105"/>
    </cofactor>
    <text evidence="8">Binds 1 zinc ion.</text>
</comment>
<keyword evidence="6 8" id="KW-0378">Hydrolase</keyword>
<dbReference type="NCBIfam" id="TIGR00043">
    <property type="entry name" value="rRNA maturation RNase YbeY"/>
    <property type="match status" value="1"/>
</dbReference>
<accession>A0AAT9G4P5</accession>